<evidence type="ECO:0000259" key="2">
    <source>
        <dbReference type="Pfam" id="PF14706"/>
    </source>
</evidence>
<dbReference type="InterPro" id="IPR047768">
    <property type="entry name" value="Tn5p-like"/>
</dbReference>
<proteinExistence type="predicted"/>
<evidence type="ECO:0000259" key="1">
    <source>
        <dbReference type="Pfam" id="PF02281"/>
    </source>
</evidence>
<gene>
    <name evidence="3" type="ORF">ACCAA_500002</name>
</gene>
<dbReference type="EMBL" id="FLQX01000128">
    <property type="protein sequence ID" value="SBT07933.1"/>
    <property type="molecule type" value="Genomic_DNA"/>
</dbReference>
<dbReference type="SUPFAM" id="SSF53098">
    <property type="entry name" value="Ribonuclease H-like"/>
    <property type="match status" value="1"/>
</dbReference>
<accession>A0A1A8XVD4</accession>
<dbReference type="InterPro" id="IPR038215">
    <property type="entry name" value="TN5-like_N_sf"/>
</dbReference>
<dbReference type="InterPro" id="IPR003201">
    <property type="entry name" value="Transposase_Tn5"/>
</dbReference>
<evidence type="ECO:0008006" key="5">
    <source>
        <dbReference type="Google" id="ProtNLM"/>
    </source>
</evidence>
<dbReference type="InterPro" id="IPR014737">
    <property type="entry name" value="Transposase_Tn5-like_C"/>
</dbReference>
<keyword evidence="4" id="KW-1185">Reference proteome</keyword>
<organism evidence="3 4">
    <name type="scientific">Candidatus Accumulibacter aalborgensis</name>
    <dbReference type="NCBI Taxonomy" id="1860102"/>
    <lineage>
        <taxon>Bacteria</taxon>
        <taxon>Pseudomonadati</taxon>
        <taxon>Pseudomonadota</taxon>
        <taxon>Betaproteobacteria</taxon>
        <taxon>Candidatus Accumulibacter</taxon>
    </lineage>
</organism>
<dbReference type="InterPro" id="IPR054836">
    <property type="entry name" value="Tn5_transposase"/>
</dbReference>
<protein>
    <recommendedName>
        <fullName evidence="5">Transposase</fullName>
    </recommendedName>
</protein>
<reference evidence="3 4" key="1">
    <citation type="submission" date="2016-06" db="EMBL/GenBank/DDBJ databases">
        <authorList>
            <person name="Kjaerup R.B."/>
            <person name="Dalgaard T.S."/>
            <person name="Juul-Madsen H.R."/>
        </authorList>
    </citation>
    <scope>NUCLEOTIDE SEQUENCE [LARGE SCALE GENOMIC DNA]</scope>
    <source>
        <strain evidence="3">3</strain>
    </source>
</reference>
<feature type="domain" description="Transposase Tn5 dimerisation" evidence="1">
    <location>
        <begin position="645"/>
        <end position="733"/>
    </location>
</feature>
<evidence type="ECO:0000313" key="3">
    <source>
        <dbReference type="EMBL" id="SBT07933.1"/>
    </source>
</evidence>
<evidence type="ECO:0000313" key="4">
    <source>
        <dbReference type="Proteomes" id="UP000199169"/>
    </source>
</evidence>
<dbReference type="PANTHER" id="PTHR37319:SF1">
    <property type="entry name" value="TRANSPOSASE TN5 DIMERISATION DOMAIN-CONTAINING PROTEIN"/>
    <property type="match status" value="1"/>
</dbReference>
<dbReference type="AlphaFoldDB" id="A0A1A8XVD4"/>
<sequence>MRLCGQEFSLGILDRIREVVTSVPEISRRALSRRVCEWLNWRSATGAWQEGGCRKALAQLVRRQVIELPAAPALFTPRQPPTLEVEDLSVSASLEALGTVELVAVEAGSLEAQTWRALMAREHYLGDKPLCGAQLRYLVRSEPYGWLGALGFTSASWALKERDKAIGWDDAARRHNLRQVVANARFLIRPGVQVPNLASHVLGLASRRLPADWEARYGVRPLLLETFVDPTRFPGHCYRAANWMDVGITSGRRDGVAKHIFLLPLVGEWRERLSAKPRDGLRTSPRAPASNWAEEEFATVRWYDERLKRRLVSLALDFFHRPQANVPEACASRAGTMAAYRFFRNHQVNLQAILTPHIEATIERIRQHRIVLVPQDTTTLSYSHHPATEGLGPVNTTRDQAVGLLLHDTVAFSVEGTPLGILDAQCWARDPEEHGKSEERKKLPIEEKESVKWLNSFTRVAEVQALCPETLLVSMGDRESDIHDLFALAARDPAGPKLLVRAERTRQRRVENEALWDFISHQPPAGEITLHIPRRGNRTARTVLLPVRFAEVTLQPPRGSRLPPVDLWAVHLHEEHTDDPEPIEWMLLTTVPVHTFDDAVERAEWYAARWGIEVFHRTLKSGCRIKDRQLGTATRLQACLAIDMVVAWRVYYLAMLGREVPDQPCTVFFEEVEWKALHCYHYKTSVAPDEPPSMAQAIRMLGQMGGHLGRRLDGPPGTQVLWRGLQYLDVAVQMYITFTCSPPPRIWRSYPEGYLSRPQAP</sequence>
<dbReference type="STRING" id="1860102.ACCAA_500002"/>
<dbReference type="Pfam" id="PF14706">
    <property type="entry name" value="Tnp_DNA_bind"/>
    <property type="match status" value="1"/>
</dbReference>
<dbReference type="Gene3D" id="1.10.740.10">
    <property type="entry name" value="Transferase Inhibitor Protein From Tn5, Chain"/>
    <property type="match status" value="1"/>
</dbReference>
<dbReference type="InterPro" id="IPR014735">
    <property type="entry name" value="Transposase_Tn5-like_N"/>
</dbReference>
<dbReference type="PANTHER" id="PTHR37319">
    <property type="entry name" value="TRANSPOSASE"/>
    <property type="match status" value="1"/>
</dbReference>
<dbReference type="Gene3D" id="1.10.246.40">
    <property type="entry name" value="Tn5 transposase, domain 1"/>
    <property type="match status" value="1"/>
</dbReference>
<name>A0A1A8XVD4_9PROT</name>
<dbReference type="Gene3D" id="3.90.350.10">
    <property type="entry name" value="Transposase Inhibitor Protein From Tn5, Chain A, domain 1"/>
    <property type="match status" value="1"/>
</dbReference>
<dbReference type="Proteomes" id="UP000199169">
    <property type="component" value="Unassembled WGS sequence"/>
</dbReference>
<dbReference type="InterPro" id="IPR012337">
    <property type="entry name" value="RNaseH-like_sf"/>
</dbReference>
<dbReference type="Pfam" id="PF02281">
    <property type="entry name" value="Dimer_Tnp_Tn5"/>
    <property type="match status" value="1"/>
</dbReference>
<dbReference type="Pfam" id="PF14236">
    <property type="entry name" value="DruA"/>
    <property type="match status" value="1"/>
</dbReference>
<dbReference type="InterPro" id="IPR025639">
    <property type="entry name" value="DruA"/>
</dbReference>
<dbReference type="NCBIfam" id="NF033590">
    <property type="entry name" value="transpos_IS4_3"/>
    <property type="match status" value="1"/>
</dbReference>
<feature type="domain" description="Transposase Tn5-like N-terminal" evidence="2">
    <location>
        <begin position="290"/>
        <end position="348"/>
    </location>
</feature>